<dbReference type="OrthoDB" id="3268062at2"/>
<dbReference type="eggNOG" id="COG4842">
    <property type="taxonomic scope" value="Bacteria"/>
</dbReference>
<dbReference type="Pfam" id="PF06013">
    <property type="entry name" value="WXG100"/>
    <property type="match status" value="1"/>
</dbReference>
<dbReference type="InterPro" id="IPR036689">
    <property type="entry name" value="ESAT-6-like_sf"/>
</dbReference>
<dbReference type="HOGENOM" id="CLU_163417_1_0_11"/>
<reference evidence="1 2" key="1">
    <citation type="journal article" date="2009" name="Stand. Genomic Sci.">
        <title>Complete genome sequence of Catenulispora acidiphila type strain (ID 139908).</title>
        <authorList>
            <person name="Copeland A."/>
            <person name="Lapidus A."/>
            <person name="Glavina Del Rio T."/>
            <person name="Nolan M."/>
            <person name="Lucas S."/>
            <person name="Chen F."/>
            <person name="Tice H."/>
            <person name="Cheng J.F."/>
            <person name="Bruce D."/>
            <person name="Goodwin L."/>
            <person name="Pitluck S."/>
            <person name="Mikhailova N."/>
            <person name="Pati A."/>
            <person name="Ivanova N."/>
            <person name="Mavromatis K."/>
            <person name="Chen A."/>
            <person name="Palaniappan K."/>
            <person name="Chain P."/>
            <person name="Land M."/>
            <person name="Hauser L."/>
            <person name="Chang Y.J."/>
            <person name="Jeffries C.D."/>
            <person name="Chertkov O."/>
            <person name="Brettin T."/>
            <person name="Detter J.C."/>
            <person name="Han C."/>
            <person name="Ali Z."/>
            <person name="Tindall B.J."/>
            <person name="Goker M."/>
            <person name="Bristow J."/>
            <person name="Eisen J.A."/>
            <person name="Markowitz V."/>
            <person name="Hugenholtz P."/>
            <person name="Kyrpides N.C."/>
            <person name="Klenk H.P."/>
        </authorList>
    </citation>
    <scope>NUCLEOTIDE SEQUENCE [LARGE SCALE GENOMIC DNA]</scope>
    <source>
        <strain evidence="2">DSM 44928 / JCM 14897 / NBRC 102108 / NRRL B-24433 / ID139908</strain>
    </source>
</reference>
<proteinExistence type="predicted"/>
<dbReference type="InterPro" id="IPR010310">
    <property type="entry name" value="T7SS_ESAT-6-like"/>
</dbReference>
<name>C7QIW9_CATAD</name>
<evidence type="ECO:0008006" key="3">
    <source>
        <dbReference type="Google" id="ProtNLM"/>
    </source>
</evidence>
<dbReference type="Gene3D" id="1.10.287.1060">
    <property type="entry name" value="ESAT-6-like"/>
    <property type="match status" value="1"/>
</dbReference>
<dbReference type="AlphaFoldDB" id="C7QIW9"/>
<dbReference type="InParanoid" id="C7QIW9"/>
<sequence length="99" mass="10532">MAGGLNVTYADMHDAAGKLSGYEQQTQDTLKQAQALVQNLIHSGFVTDSASKAFDDAYSRFTSSAQQLMASMNDMGSYLNSAAQTMQETDQKLAQGLGG</sequence>
<evidence type="ECO:0000313" key="1">
    <source>
        <dbReference type="EMBL" id="ACU77019.1"/>
    </source>
</evidence>
<dbReference type="Proteomes" id="UP000000851">
    <property type="component" value="Chromosome"/>
</dbReference>
<keyword evidence="2" id="KW-1185">Reference proteome</keyword>
<organism evidence="1 2">
    <name type="scientific">Catenulispora acidiphila (strain DSM 44928 / JCM 14897 / NBRC 102108 / NRRL B-24433 / ID139908)</name>
    <dbReference type="NCBI Taxonomy" id="479433"/>
    <lineage>
        <taxon>Bacteria</taxon>
        <taxon>Bacillati</taxon>
        <taxon>Actinomycetota</taxon>
        <taxon>Actinomycetes</taxon>
        <taxon>Catenulisporales</taxon>
        <taxon>Catenulisporaceae</taxon>
        <taxon>Catenulispora</taxon>
    </lineage>
</organism>
<dbReference type="EMBL" id="CP001700">
    <property type="protein sequence ID" value="ACU77019.1"/>
    <property type="molecule type" value="Genomic_DNA"/>
</dbReference>
<protein>
    <recommendedName>
        <fullName evidence="3">ESAT-6-like protein</fullName>
    </recommendedName>
</protein>
<accession>C7QIW9</accession>
<evidence type="ECO:0000313" key="2">
    <source>
        <dbReference type="Proteomes" id="UP000000851"/>
    </source>
</evidence>
<dbReference type="RefSeq" id="WP_015796744.1">
    <property type="nucleotide sequence ID" value="NC_013131.1"/>
</dbReference>
<gene>
    <name evidence="1" type="ordered locus">Caci_8196</name>
</gene>
<dbReference type="SUPFAM" id="SSF140453">
    <property type="entry name" value="EsxAB dimer-like"/>
    <property type="match status" value="1"/>
</dbReference>
<dbReference type="KEGG" id="cai:Caci_8196"/>